<reference evidence="1 2" key="1">
    <citation type="submission" date="2018-10" db="EMBL/GenBank/DDBJ databases">
        <authorList>
            <consortium name="Pathogen Informatics"/>
        </authorList>
    </citation>
    <scope>NUCLEOTIDE SEQUENCE [LARGE SCALE GENOMIC DNA]</scope>
</reference>
<dbReference type="AlphaFoldDB" id="A0A0R3U4Y8"/>
<evidence type="ECO:0000313" key="2">
    <source>
        <dbReference type="Proteomes" id="UP000267029"/>
    </source>
</evidence>
<name>A0A0R3U4Y8_MESCO</name>
<sequence>MAAAEEEEEDDDAGMDDVEVWVKMGESSASADGEDAGEVVLAPAGFFRRIGRAFRRVGEAVRRVGRGIGRGLRQLGRVMPRGNYRICFGHCLKQRQHL</sequence>
<keyword evidence="2" id="KW-1185">Reference proteome</keyword>
<dbReference type="Proteomes" id="UP000267029">
    <property type="component" value="Unassembled WGS sequence"/>
</dbReference>
<dbReference type="EMBL" id="UXSR01000238">
    <property type="protein sequence ID" value="VDD75740.1"/>
    <property type="molecule type" value="Genomic_DNA"/>
</dbReference>
<protein>
    <submittedName>
        <fullName evidence="1 3">Uncharacterized protein</fullName>
    </submittedName>
</protein>
<proteinExistence type="predicted"/>
<evidence type="ECO:0000313" key="3">
    <source>
        <dbReference type="WBParaSite" id="MCU_006991-RA"/>
    </source>
</evidence>
<evidence type="ECO:0000313" key="1">
    <source>
        <dbReference type="EMBL" id="VDD75740.1"/>
    </source>
</evidence>
<reference evidence="3" key="2">
    <citation type="submission" date="2019-11" db="UniProtKB">
        <authorList>
            <consortium name="WormBaseParasite"/>
        </authorList>
    </citation>
    <scope>IDENTIFICATION</scope>
</reference>
<organism evidence="3">
    <name type="scientific">Mesocestoides corti</name>
    <name type="common">Flatworm</name>
    <dbReference type="NCBI Taxonomy" id="53468"/>
    <lineage>
        <taxon>Eukaryota</taxon>
        <taxon>Metazoa</taxon>
        <taxon>Spiralia</taxon>
        <taxon>Lophotrochozoa</taxon>
        <taxon>Platyhelminthes</taxon>
        <taxon>Cestoda</taxon>
        <taxon>Eucestoda</taxon>
        <taxon>Cyclophyllidea</taxon>
        <taxon>Mesocestoididae</taxon>
        <taxon>Mesocestoides</taxon>
    </lineage>
</organism>
<accession>A0A0R3U4Y8</accession>
<gene>
    <name evidence="1" type="ORF">MCOS_LOCUS1743</name>
</gene>
<dbReference type="WBParaSite" id="MCU_006991-RA">
    <property type="protein sequence ID" value="MCU_006991-RA"/>
    <property type="gene ID" value="MCU_006991"/>
</dbReference>